<dbReference type="EMBL" id="CACRTU010000014">
    <property type="protein sequence ID" value="VYU16185.1"/>
    <property type="molecule type" value="Genomic_DNA"/>
</dbReference>
<accession>A0A6N3CJX9</accession>
<reference evidence="1" key="1">
    <citation type="submission" date="2019-11" db="EMBL/GenBank/DDBJ databases">
        <authorList>
            <person name="Feng L."/>
        </authorList>
    </citation>
    <scope>NUCLEOTIDE SEQUENCE</scope>
    <source>
        <strain evidence="1">CButyricumLFYP62</strain>
    </source>
</reference>
<gene>
    <name evidence="1" type="ORF">CBLFYP62_01595</name>
</gene>
<dbReference type="AlphaFoldDB" id="A0A6N3CJX9"/>
<name>A0A6N3CJX9_CLOBU</name>
<proteinExistence type="predicted"/>
<evidence type="ECO:0000313" key="1">
    <source>
        <dbReference type="EMBL" id="VYU16185.1"/>
    </source>
</evidence>
<sequence length="374" mass="40694">MRISSNYGLKLMEGTDNVKRQDFVDNFTKIDTEMREIENEAYPIVEATGTNAYIGATARIKSLGKGTKLTLFVGTNATGNCSLNLNSYGAKNIKDSNGNIVTNMKANIPYNLCYNGTDFILQGKGGGGNLIPKYLLAGYYGEGDNGRVDGAMVNRGAVTQALGLNGSLTLPEGYYNSVKIAQTIPSRGNTGGNVGTNWWSPYNVVSAGNYLHYKPNNADNGAMAYYGDCWISAPFSTIANILGITGDKVVAGNNICGVQGTATIQSMGKYVEVEDGRVEVYTNTEGTEEFKLTTGFRPRFVMVKYFHSKYNGTTWMLFNYTGDKWFGMGKRDNNSTTSTYSTSSVMSTVKFVDDGVIIKASPYSRNTVDWIVSE</sequence>
<protein>
    <submittedName>
        <fullName evidence="1">Uncharacterized protein</fullName>
    </submittedName>
</protein>
<organism evidence="1">
    <name type="scientific">Clostridium butyricum</name>
    <dbReference type="NCBI Taxonomy" id="1492"/>
    <lineage>
        <taxon>Bacteria</taxon>
        <taxon>Bacillati</taxon>
        <taxon>Bacillota</taxon>
        <taxon>Clostridia</taxon>
        <taxon>Eubacteriales</taxon>
        <taxon>Clostridiaceae</taxon>
        <taxon>Clostridium</taxon>
    </lineage>
</organism>
<dbReference type="RefSeq" id="WP_194841695.1">
    <property type="nucleotide sequence ID" value="NZ_CACRTU010000014.1"/>
</dbReference>